<evidence type="ECO:0000256" key="1">
    <source>
        <dbReference type="ARBA" id="ARBA00023015"/>
    </source>
</evidence>
<feature type="transmembrane region" description="Helical" evidence="4">
    <location>
        <begin position="55"/>
        <end position="81"/>
    </location>
</feature>
<keyword evidence="3" id="KW-0804">Transcription</keyword>
<feature type="transmembrane region" description="Helical" evidence="4">
    <location>
        <begin position="175"/>
        <end position="193"/>
    </location>
</feature>
<feature type="domain" description="HTH araC/xylS-type" evidence="5">
    <location>
        <begin position="256"/>
        <end position="360"/>
    </location>
</feature>
<dbReference type="RefSeq" id="WP_073232598.1">
    <property type="nucleotide sequence ID" value="NZ_FQUQ01000003.1"/>
</dbReference>
<keyword evidence="4" id="KW-1133">Transmembrane helix</keyword>
<gene>
    <name evidence="6" type="ORF">SAMN04488522_103886</name>
</gene>
<dbReference type="OrthoDB" id="9779074at2"/>
<dbReference type="Proteomes" id="UP000184287">
    <property type="component" value="Unassembled WGS sequence"/>
</dbReference>
<organism evidence="6 7">
    <name type="scientific">Pedobacter caeni</name>
    <dbReference type="NCBI Taxonomy" id="288992"/>
    <lineage>
        <taxon>Bacteria</taxon>
        <taxon>Pseudomonadati</taxon>
        <taxon>Bacteroidota</taxon>
        <taxon>Sphingobacteriia</taxon>
        <taxon>Sphingobacteriales</taxon>
        <taxon>Sphingobacteriaceae</taxon>
        <taxon>Pedobacter</taxon>
    </lineage>
</organism>
<dbReference type="SMART" id="SM00342">
    <property type="entry name" value="HTH_ARAC"/>
    <property type="match status" value="1"/>
</dbReference>
<dbReference type="InterPro" id="IPR018060">
    <property type="entry name" value="HTH_AraC"/>
</dbReference>
<keyword evidence="4" id="KW-0472">Membrane</keyword>
<dbReference type="SUPFAM" id="SSF46689">
    <property type="entry name" value="Homeodomain-like"/>
    <property type="match status" value="1"/>
</dbReference>
<keyword evidence="4" id="KW-0812">Transmembrane</keyword>
<feature type="transmembrane region" description="Helical" evidence="4">
    <location>
        <begin position="199"/>
        <end position="221"/>
    </location>
</feature>
<dbReference type="AlphaFoldDB" id="A0A1M5F1K7"/>
<dbReference type="GO" id="GO:0043565">
    <property type="term" value="F:sequence-specific DNA binding"/>
    <property type="evidence" value="ECO:0007669"/>
    <property type="project" value="InterPro"/>
</dbReference>
<evidence type="ECO:0000259" key="5">
    <source>
        <dbReference type="PROSITE" id="PS01124"/>
    </source>
</evidence>
<feature type="transmembrane region" description="Helical" evidence="4">
    <location>
        <begin position="134"/>
        <end position="155"/>
    </location>
</feature>
<evidence type="ECO:0000256" key="4">
    <source>
        <dbReference type="SAM" id="Phobius"/>
    </source>
</evidence>
<keyword evidence="2" id="KW-0238">DNA-binding</keyword>
<dbReference type="STRING" id="288992.SAMN04488522_103886"/>
<sequence>MEYLLTSGIVIAVFLVLLLLKKPGKTISDQILLLWLLSLGYILFCYYLIYTQKYFLFPSLVIPGICFSLLQGPFIYLYVKYQIRPINFQKTDLLHFLPFVLFNLLFLDFFFFSYENKIQIIEDRLIGYEVRQSIKLAGIYLSGLVYFPLSLMRLIRFKKNQKEEFSNIEKINFNWLLYQIMCLCMVWIVIIFIQDDRFIFAFGAVFVIWLGYFGISQVNVFKKQDIIAEKTEELLKGKTGNAGQIEVNESLTKIYDNLIILLDEDKPYLNPELKLLDLAKMLNIHPNLLSRVINEIAQKKFYELINEKRVEDFLKKLRKGDHKTYTIMALAYDSGFNSKASFNRNFKSITGMAPTEYMSQRM</sequence>
<reference evidence="7" key="1">
    <citation type="submission" date="2016-11" db="EMBL/GenBank/DDBJ databases">
        <authorList>
            <person name="Varghese N."/>
            <person name="Submissions S."/>
        </authorList>
    </citation>
    <scope>NUCLEOTIDE SEQUENCE [LARGE SCALE GENOMIC DNA]</scope>
    <source>
        <strain evidence="7">DSM 16990</strain>
    </source>
</reference>
<protein>
    <submittedName>
        <fullName evidence="6">Transcriptional regulator, AraC family</fullName>
    </submittedName>
</protein>
<dbReference type="PROSITE" id="PS01124">
    <property type="entry name" value="HTH_ARAC_FAMILY_2"/>
    <property type="match status" value="1"/>
</dbReference>
<dbReference type="PANTHER" id="PTHR43280">
    <property type="entry name" value="ARAC-FAMILY TRANSCRIPTIONAL REGULATOR"/>
    <property type="match status" value="1"/>
</dbReference>
<evidence type="ECO:0000256" key="3">
    <source>
        <dbReference type="ARBA" id="ARBA00023163"/>
    </source>
</evidence>
<evidence type="ECO:0000313" key="6">
    <source>
        <dbReference type="EMBL" id="SHF85072.1"/>
    </source>
</evidence>
<keyword evidence="1" id="KW-0805">Transcription regulation</keyword>
<dbReference type="Gene3D" id="1.10.10.60">
    <property type="entry name" value="Homeodomain-like"/>
    <property type="match status" value="1"/>
</dbReference>
<dbReference type="GO" id="GO:0003700">
    <property type="term" value="F:DNA-binding transcription factor activity"/>
    <property type="evidence" value="ECO:0007669"/>
    <property type="project" value="InterPro"/>
</dbReference>
<dbReference type="InterPro" id="IPR009057">
    <property type="entry name" value="Homeodomain-like_sf"/>
</dbReference>
<feature type="transmembrane region" description="Helical" evidence="4">
    <location>
        <begin position="6"/>
        <end position="24"/>
    </location>
</feature>
<dbReference type="PANTHER" id="PTHR43280:SF29">
    <property type="entry name" value="ARAC-FAMILY TRANSCRIPTIONAL REGULATOR"/>
    <property type="match status" value="1"/>
</dbReference>
<keyword evidence="7" id="KW-1185">Reference proteome</keyword>
<proteinExistence type="predicted"/>
<evidence type="ECO:0000256" key="2">
    <source>
        <dbReference type="ARBA" id="ARBA00023125"/>
    </source>
</evidence>
<accession>A0A1M5F1K7</accession>
<dbReference type="EMBL" id="FQUQ01000003">
    <property type="protein sequence ID" value="SHF85072.1"/>
    <property type="molecule type" value="Genomic_DNA"/>
</dbReference>
<evidence type="ECO:0000313" key="7">
    <source>
        <dbReference type="Proteomes" id="UP000184287"/>
    </source>
</evidence>
<feature type="transmembrane region" description="Helical" evidence="4">
    <location>
        <begin position="31"/>
        <end position="49"/>
    </location>
</feature>
<name>A0A1M5F1K7_9SPHI</name>
<feature type="transmembrane region" description="Helical" evidence="4">
    <location>
        <begin position="93"/>
        <end position="114"/>
    </location>
</feature>
<dbReference type="Pfam" id="PF12833">
    <property type="entry name" value="HTH_18"/>
    <property type="match status" value="1"/>
</dbReference>